<dbReference type="Gene3D" id="3.30.420.40">
    <property type="match status" value="2"/>
</dbReference>
<keyword evidence="6 9" id="KW-0418">Kinase</keyword>
<keyword evidence="3 9" id="KW-0808">Transferase</keyword>
<keyword evidence="2 9" id="KW-0963">Cytoplasm</keyword>
<feature type="site" description="Transition state stabilizer" evidence="9">
    <location>
        <position position="246"/>
    </location>
</feature>
<sequence length="461" mass="49384">MWMNGAVGDFWQGLPHRRVCRGFLIQINTAVIATIRLAPVVCIEQGFAGANPKPLTECSMTDRSQPLLLVLNTGSSSIKFSLYNAAAPATSGPQCLGNGSFEVRKDTERLIFQNTGSAAQKHEEWPRNDASPDSGTLSNLLDWIERHADGQICAAAHRVVHGGRRTHVAARVDAALMADMQALVALAPLHQPLCLAPMSYLSREHSGLVQFACFDTAFHHSLDALETGFGLPASLTVQGLRRYGFHGLSYEYIASVLAHYDQRAAEGRTIVAHLGNGASLCGMHNRVSRGTTMGFSTLDGVLMGTRPGRLDPGVLLYLMREHGMSAQALEHLLYHECGLLGVSGGISSDMRELSASQAPEAREAIALFVRSVVREIGSLAAILGGVDALVFTGGIGEHATEVRNAILDGCAWLGLKRDRAVATQSAPRLTLPDSAVSAWTIATDESAVIARHALKLLHNCT</sequence>
<evidence type="ECO:0000256" key="5">
    <source>
        <dbReference type="ARBA" id="ARBA00022741"/>
    </source>
</evidence>
<evidence type="ECO:0000256" key="2">
    <source>
        <dbReference type="ARBA" id="ARBA00022490"/>
    </source>
</evidence>
<feature type="binding site" evidence="9">
    <location>
        <begin position="273"/>
        <end position="277"/>
    </location>
    <ligand>
        <name>ATP</name>
        <dbReference type="ChEBI" id="CHEBI:30616"/>
    </ligand>
</feature>
<proteinExistence type="inferred from homology"/>
<evidence type="ECO:0000256" key="6">
    <source>
        <dbReference type="ARBA" id="ARBA00022777"/>
    </source>
</evidence>
<comment type="similarity">
    <text evidence="1 9 10">Belongs to the acetokinase family.</text>
</comment>
<dbReference type="GO" id="GO:0000287">
    <property type="term" value="F:magnesium ion binding"/>
    <property type="evidence" value="ECO:0007669"/>
    <property type="project" value="UniProtKB-UniRule"/>
</dbReference>
<dbReference type="GO" id="GO:0008776">
    <property type="term" value="F:acetate kinase activity"/>
    <property type="evidence" value="ECO:0007669"/>
    <property type="project" value="UniProtKB-UniRule"/>
</dbReference>
<dbReference type="PATRIC" id="fig|251654.3.peg.1834"/>
<dbReference type="SUPFAM" id="SSF53067">
    <property type="entry name" value="Actin-like ATPase domain"/>
    <property type="match status" value="2"/>
</dbReference>
<feature type="binding site" evidence="9">
    <location>
        <position position="79"/>
    </location>
    <ligand>
        <name>ATP</name>
        <dbReference type="ChEBI" id="CHEBI:30616"/>
    </ligand>
</feature>
<feature type="binding site" evidence="9">
    <location>
        <position position="72"/>
    </location>
    <ligand>
        <name>Mg(2+)</name>
        <dbReference type="ChEBI" id="CHEBI:18420"/>
    </ligand>
</feature>
<gene>
    <name evidence="9" type="primary">ackA</name>
    <name evidence="11" type="ORF">ALO68_04929</name>
</gene>
<feature type="binding site" evidence="9">
    <location>
        <position position="158"/>
    </location>
    <ligand>
        <name>substrate</name>
    </ligand>
</feature>
<evidence type="ECO:0000313" key="12">
    <source>
        <dbReference type="Proteomes" id="UP000050557"/>
    </source>
</evidence>
<evidence type="ECO:0000256" key="9">
    <source>
        <dbReference type="HAMAP-Rule" id="MF_00020"/>
    </source>
</evidence>
<dbReference type="AlphaFoldDB" id="A0A0P9R6Z5"/>
<evidence type="ECO:0000313" key="11">
    <source>
        <dbReference type="EMBL" id="KPX43163.1"/>
    </source>
</evidence>
<evidence type="ECO:0000256" key="7">
    <source>
        <dbReference type="ARBA" id="ARBA00022840"/>
    </source>
</evidence>
<dbReference type="Pfam" id="PF00871">
    <property type="entry name" value="Acetate_kinase"/>
    <property type="match status" value="1"/>
</dbReference>
<comment type="pathway">
    <text evidence="9">Metabolic intermediate biosynthesis; acetyl-CoA biosynthesis; acetyl-CoA from acetate: step 1/2.</text>
</comment>
<feature type="binding site" evidence="9">
    <location>
        <begin position="349"/>
        <end position="351"/>
    </location>
    <ligand>
        <name>ATP</name>
        <dbReference type="ChEBI" id="CHEBI:30616"/>
    </ligand>
</feature>
<evidence type="ECO:0000256" key="10">
    <source>
        <dbReference type="RuleBase" id="RU003835"/>
    </source>
</evidence>
<dbReference type="EC" id="2.7.2.1" evidence="9"/>
<dbReference type="EMBL" id="LJQM01000180">
    <property type="protein sequence ID" value="KPX43163.1"/>
    <property type="molecule type" value="Genomic_DNA"/>
</dbReference>
<evidence type="ECO:0000256" key="8">
    <source>
        <dbReference type="ARBA" id="ARBA00022842"/>
    </source>
</evidence>
<evidence type="ECO:0000256" key="3">
    <source>
        <dbReference type="ARBA" id="ARBA00022679"/>
    </source>
</evidence>
<dbReference type="GO" id="GO:0005524">
    <property type="term" value="F:ATP binding"/>
    <property type="evidence" value="ECO:0007669"/>
    <property type="project" value="UniProtKB-KW"/>
</dbReference>
<organism evidence="11 12">
    <name type="scientific">Pseudomonas syringae pv. helianthi</name>
    <dbReference type="NCBI Taxonomy" id="251654"/>
    <lineage>
        <taxon>Bacteria</taxon>
        <taxon>Pseudomonadati</taxon>
        <taxon>Pseudomonadota</taxon>
        <taxon>Gammaproteobacteria</taxon>
        <taxon>Pseudomonadales</taxon>
        <taxon>Pseudomonadaceae</taxon>
        <taxon>Pseudomonas</taxon>
    </lineage>
</organism>
<dbReference type="GO" id="GO:0006085">
    <property type="term" value="P:acetyl-CoA biosynthetic process"/>
    <property type="evidence" value="ECO:0007669"/>
    <property type="project" value="UniProtKB-UniRule"/>
</dbReference>
<dbReference type="PANTHER" id="PTHR21060">
    <property type="entry name" value="ACETATE KINASE"/>
    <property type="match status" value="1"/>
</dbReference>
<comment type="subunit">
    <text evidence="9">Homodimer.</text>
</comment>
<dbReference type="InterPro" id="IPR023865">
    <property type="entry name" value="Aliphatic_acid_kinase_CS"/>
</dbReference>
<keyword evidence="8 9" id="KW-0460">Magnesium</keyword>
<comment type="catalytic activity">
    <reaction evidence="9">
        <text>acetate + ATP = acetyl phosphate + ADP</text>
        <dbReference type="Rhea" id="RHEA:11352"/>
        <dbReference type="ChEBI" id="CHEBI:22191"/>
        <dbReference type="ChEBI" id="CHEBI:30089"/>
        <dbReference type="ChEBI" id="CHEBI:30616"/>
        <dbReference type="ChEBI" id="CHEBI:456216"/>
        <dbReference type="EC" id="2.7.2.1"/>
    </reaction>
</comment>
<dbReference type="UniPathway" id="UPA00340">
    <property type="reaction ID" value="UER00458"/>
</dbReference>
<accession>A0A0P9R6Z5</accession>
<protein>
    <recommendedName>
        <fullName evidence="9">Acetate kinase</fullName>
        <ecNumber evidence="9">2.7.2.1</ecNumber>
    </recommendedName>
    <alternativeName>
        <fullName evidence="9">Acetokinase</fullName>
    </alternativeName>
</protein>
<feature type="binding site" evidence="9">
    <location>
        <position position="445"/>
    </location>
    <ligand>
        <name>Mg(2+)</name>
        <dbReference type="ChEBI" id="CHEBI:18420"/>
    </ligand>
</feature>
<keyword evidence="4 9" id="KW-0479">Metal-binding</keyword>
<dbReference type="Proteomes" id="UP000050557">
    <property type="component" value="Unassembled WGS sequence"/>
</dbReference>
<dbReference type="HAMAP" id="MF_00020">
    <property type="entry name" value="Acetate_kinase"/>
    <property type="match status" value="1"/>
</dbReference>
<feature type="binding site" evidence="9">
    <location>
        <begin position="394"/>
        <end position="398"/>
    </location>
    <ligand>
        <name>ATP</name>
        <dbReference type="ChEBI" id="CHEBI:30616"/>
    </ligand>
</feature>
<dbReference type="GO" id="GO:0005829">
    <property type="term" value="C:cytosol"/>
    <property type="evidence" value="ECO:0007669"/>
    <property type="project" value="TreeGrafter"/>
</dbReference>
<comment type="function">
    <text evidence="9">Catalyzes the formation of acetyl phosphate from acetate and ATP. Can also catalyze the reverse reaction.</text>
</comment>
<dbReference type="PRINTS" id="PR00471">
    <property type="entry name" value="ACETATEKNASE"/>
</dbReference>
<dbReference type="InterPro" id="IPR004372">
    <property type="entry name" value="Ac/propionate_kinase"/>
</dbReference>
<evidence type="ECO:0000256" key="4">
    <source>
        <dbReference type="ARBA" id="ARBA00022723"/>
    </source>
</evidence>
<keyword evidence="5 9" id="KW-0547">Nucleotide-binding</keyword>
<feature type="site" description="Transition state stabilizer" evidence="9">
    <location>
        <position position="306"/>
    </location>
</feature>
<dbReference type="GO" id="GO:0006083">
    <property type="term" value="P:acetate metabolic process"/>
    <property type="evidence" value="ECO:0007669"/>
    <property type="project" value="TreeGrafter"/>
</dbReference>
<comment type="cofactor">
    <cofactor evidence="9">
        <name>Mg(2+)</name>
        <dbReference type="ChEBI" id="CHEBI:18420"/>
    </cofactor>
    <cofactor evidence="9">
        <name>Mn(2+)</name>
        <dbReference type="ChEBI" id="CHEBI:29035"/>
    </cofactor>
    <text evidence="9">Mg(2+). Can also accept Mn(2+).</text>
</comment>
<dbReference type="InterPro" id="IPR043129">
    <property type="entry name" value="ATPase_NBD"/>
</dbReference>
<name>A0A0P9R6Z5_9PSED</name>
<dbReference type="PANTHER" id="PTHR21060:SF21">
    <property type="entry name" value="ACETATE KINASE"/>
    <property type="match status" value="1"/>
</dbReference>
<evidence type="ECO:0000256" key="1">
    <source>
        <dbReference type="ARBA" id="ARBA00008748"/>
    </source>
</evidence>
<comment type="subcellular location">
    <subcellularLocation>
        <location evidence="9">Cytoplasm</location>
    </subcellularLocation>
</comment>
<reference evidence="11 12" key="1">
    <citation type="submission" date="2015-09" db="EMBL/GenBank/DDBJ databases">
        <title>Genome announcement of multiple Pseudomonas syringae strains.</title>
        <authorList>
            <person name="Thakur S."/>
            <person name="Wang P.W."/>
            <person name="Gong Y."/>
            <person name="Weir B.S."/>
            <person name="Guttman D.S."/>
        </authorList>
    </citation>
    <scope>NUCLEOTIDE SEQUENCE [LARGE SCALE GENOMIC DNA]</scope>
    <source>
        <strain evidence="11 12">ICMP4531</strain>
    </source>
</reference>
<comment type="caution">
    <text evidence="11">The sequence shown here is derived from an EMBL/GenBank/DDBJ whole genome shotgun (WGS) entry which is preliminary data.</text>
</comment>
<dbReference type="InterPro" id="IPR000890">
    <property type="entry name" value="Aliphatic_acid_kin_short-chain"/>
</dbReference>
<dbReference type="PROSITE" id="PS01075">
    <property type="entry name" value="ACETATE_KINASE_1"/>
    <property type="match status" value="1"/>
</dbReference>
<keyword evidence="7 9" id="KW-0067">ATP-binding</keyword>
<feature type="active site" description="Proton donor/acceptor" evidence="9">
    <location>
        <position position="215"/>
    </location>
</feature>